<comment type="caution">
    <text evidence="1">The sequence shown here is derived from an EMBL/GenBank/DDBJ whole genome shotgun (WGS) entry which is preliminary data.</text>
</comment>
<keyword evidence="2" id="KW-1185">Reference proteome</keyword>
<sequence length="238" mass="27582">MHNAEESSNSMCKNLVESSTDSGICRSTEIVVVPTAMKDGANEDGAHRSCDNNSDTERNFNGIDNKTNISFNFGKLHIIGDINLEQRLESKRYAVETFKFLFYARREYFPLGTTSVKQMANTFNQEDKGPCYNNPPHEKLTQPWEKFTNYRPSDWSNPETELKSTTITIPIIKNNNIVDLLVERRTRKDIKRHSIAVDESKYVTKNTNENRFEEPAWFQMINILKDDDDANFNRKPKR</sequence>
<dbReference type="Proteomes" id="UP001162164">
    <property type="component" value="Unassembled WGS sequence"/>
</dbReference>
<evidence type="ECO:0000313" key="1">
    <source>
        <dbReference type="EMBL" id="KAJ8984943.1"/>
    </source>
</evidence>
<dbReference type="EMBL" id="JAPWTJ010000023">
    <property type="protein sequence ID" value="KAJ8984943.1"/>
    <property type="molecule type" value="Genomic_DNA"/>
</dbReference>
<protein>
    <submittedName>
        <fullName evidence="1">Uncharacterized protein</fullName>
    </submittedName>
</protein>
<accession>A0ABQ9K3E3</accession>
<organism evidence="1 2">
    <name type="scientific">Molorchus minor</name>
    <dbReference type="NCBI Taxonomy" id="1323400"/>
    <lineage>
        <taxon>Eukaryota</taxon>
        <taxon>Metazoa</taxon>
        <taxon>Ecdysozoa</taxon>
        <taxon>Arthropoda</taxon>
        <taxon>Hexapoda</taxon>
        <taxon>Insecta</taxon>
        <taxon>Pterygota</taxon>
        <taxon>Neoptera</taxon>
        <taxon>Endopterygota</taxon>
        <taxon>Coleoptera</taxon>
        <taxon>Polyphaga</taxon>
        <taxon>Cucujiformia</taxon>
        <taxon>Chrysomeloidea</taxon>
        <taxon>Cerambycidae</taxon>
        <taxon>Lamiinae</taxon>
        <taxon>Monochamini</taxon>
        <taxon>Molorchus</taxon>
    </lineage>
</organism>
<evidence type="ECO:0000313" key="2">
    <source>
        <dbReference type="Proteomes" id="UP001162164"/>
    </source>
</evidence>
<reference evidence="1" key="1">
    <citation type="journal article" date="2023" name="Insect Mol. Biol.">
        <title>Genome sequencing provides insights into the evolution of gene families encoding plant cell wall-degrading enzymes in longhorned beetles.</title>
        <authorList>
            <person name="Shin N.R."/>
            <person name="Okamura Y."/>
            <person name="Kirsch R."/>
            <person name="Pauchet Y."/>
        </authorList>
    </citation>
    <scope>NUCLEOTIDE SEQUENCE</scope>
    <source>
        <strain evidence="1">MMC_N1</strain>
    </source>
</reference>
<gene>
    <name evidence="1" type="ORF">NQ317_012195</name>
</gene>
<name>A0ABQ9K3E3_9CUCU</name>
<proteinExistence type="predicted"/>